<keyword evidence="1" id="KW-1133">Transmembrane helix</keyword>
<feature type="transmembrane region" description="Helical" evidence="1">
    <location>
        <begin position="68"/>
        <end position="87"/>
    </location>
</feature>
<dbReference type="Pfam" id="PF07916">
    <property type="entry name" value="TraG_N"/>
    <property type="match status" value="1"/>
</dbReference>
<proteinExistence type="predicted"/>
<feature type="domain" description="TraG N-terminal Proteobacteria" evidence="2">
    <location>
        <begin position="8"/>
        <end position="491"/>
    </location>
</feature>
<evidence type="ECO:0000313" key="4">
    <source>
        <dbReference type="Proteomes" id="UP000254771"/>
    </source>
</evidence>
<gene>
    <name evidence="3" type="ORF">DIZ78_03800</name>
</gene>
<dbReference type="EMBL" id="QFXE01000005">
    <property type="protein sequence ID" value="RDH87689.1"/>
    <property type="molecule type" value="Genomic_DNA"/>
</dbReference>
<dbReference type="AlphaFoldDB" id="A0A370DRG5"/>
<dbReference type="Proteomes" id="UP000254771">
    <property type="component" value="Unassembled WGS sequence"/>
</dbReference>
<name>A0A370DRG5_9GAMM</name>
<reference evidence="3 4" key="1">
    <citation type="journal article" date="2018" name="ISME J.">
        <title>Endosymbiont genomes yield clues of tubeworm success.</title>
        <authorList>
            <person name="Li Y."/>
            <person name="Liles M.R."/>
            <person name="Halanych K.M."/>
        </authorList>
    </citation>
    <scope>NUCLEOTIDE SEQUENCE [LARGE SCALE GENOMIC DNA]</scope>
    <source>
        <strain evidence="3">A1462</strain>
    </source>
</reference>
<keyword evidence="4" id="KW-1185">Reference proteome</keyword>
<feature type="transmembrane region" description="Helical" evidence="1">
    <location>
        <begin position="133"/>
        <end position="150"/>
    </location>
</feature>
<feature type="transmembrane region" description="Helical" evidence="1">
    <location>
        <begin position="20"/>
        <end position="41"/>
    </location>
</feature>
<organism evidence="3 4">
    <name type="scientific">endosymbiont of Escarpia spicata</name>
    <dbReference type="NCBI Taxonomy" id="2200908"/>
    <lineage>
        <taxon>Bacteria</taxon>
        <taxon>Pseudomonadati</taxon>
        <taxon>Pseudomonadota</taxon>
        <taxon>Gammaproteobacteria</taxon>
        <taxon>sulfur-oxidizing symbionts</taxon>
    </lineage>
</organism>
<evidence type="ECO:0000259" key="2">
    <source>
        <dbReference type="Pfam" id="PF07916"/>
    </source>
</evidence>
<dbReference type="InterPro" id="IPR012931">
    <property type="entry name" value="TraG_N_Proteobacteria"/>
</dbReference>
<keyword evidence="1" id="KW-0812">Transmembrane</keyword>
<evidence type="ECO:0000256" key="1">
    <source>
        <dbReference type="SAM" id="Phobius"/>
    </source>
</evidence>
<feature type="transmembrane region" description="Helical" evidence="1">
    <location>
        <begin position="351"/>
        <end position="371"/>
    </location>
</feature>
<keyword evidence="1" id="KW-0472">Membrane</keyword>
<feature type="transmembrane region" description="Helical" evidence="1">
    <location>
        <begin position="403"/>
        <end position="427"/>
    </location>
</feature>
<feature type="transmembrane region" description="Helical" evidence="1">
    <location>
        <begin position="465"/>
        <end position="483"/>
    </location>
</feature>
<protein>
    <submittedName>
        <fullName evidence="3">Conjugal transfer protein TraG</fullName>
    </submittedName>
</protein>
<sequence>MTVDSYLELFTTLFGWTFYGILWDVLVGTGIVFLPFLGILIDNWREPAQGGEFGTVTGLSLRRMELELFIALLVVVLSGQPAALTPLNAASLNYTPPPTLIDPTPPTATVAAPQSTYGSTGFTGSPATVNIPVWWYAVLSMTSGFNHAVVEGLPSAADMRTYEQQARLATIADPRLRQEVSDFFSQCYIPARSMYQSERPATAAVNALLTTYGPDDPDWMGSQVYRNTPGYYDTLRATTQVSGWAYNAARDTEYDPAAPPTWGRPYCKQWWEDASAGLREKLINEADATSAGFSGLVVAIAPALASEQQNDAVARTVLANSPPSWSNNDLVAHNSGSTGLLSTVENVAKGGLASGGVLAASALFSVTMTAVLQALPMVQAVLLLGIYALLPMVVVLSRYSISMMVIGAMAIFTVKFWSVLWYLALWVDQNLILSMYPDVNVFLQLFANPGEHDIKRMLLNMITTSLYLGLPLLWSGMMAWAGLHIGRSINSVQGEFTRTAQDAGRQGGSIGKAVVSKGAKR</sequence>
<accession>A0A370DRG5</accession>
<feature type="transmembrane region" description="Helical" evidence="1">
    <location>
        <begin position="377"/>
        <end position="396"/>
    </location>
</feature>
<evidence type="ECO:0000313" key="3">
    <source>
        <dbReference type="EMBL" id="RDH87689.1"/>
    </source>
</evidence>
<comment type="caution">
    <text evidence="3">The sequence shown here is derived from an EMBL/GenBank/DDBJ whole genome shotgun (WGS) entry which is preliminary data.</text>
</comment>